<keyword evidence="3" id="KW-1185">Reference proteome</keyword>
<sequence length="70" mass="7620">MKIIFTSALLSSAVLLAACESKWQKLPDDQLAAKASDCAAIADPSSAMIQVCKNVTRECERRRDNGVYIC</sequence>
<keyword evidence="1" id="KW-0732">Signal</keyword>
<dbReference type="PROSITE" id="PS51257">
    <property type="entry name" value="PROKAR_LIPOPROTEIN"/>
    <property type="match status" value="1"/>
</dbReference>
<evidence type="ECO:0000256" key="1">
    <source>
        <dbReference type="SAM" id="SignalP"/>
    </source>
</evidence>
<organism evidence="2 3">
    <name type="scientific">Dasania phycosphaerae</name>
    <dbReference type="NCBI Taxonomy" id="2950436"/>
    <lineage>
        <taxon>Bacteria</taxon>
        <taxon>Pseudomonadati</taxon>
        <taxon>Pseudomonadota</taxon>
        <taxon>Gammaproteobacteria</taxon>
        <taxon>Cellvibrionales</taxon>
        <taxon>Spongiibacteraceae</taxon>
        <taxon>Dasania</taxon>
    </lineage>
</organism>
<dbReference type="RefSeq" id="WP_258330621.1">
    <property type="nucleotide sequence ID" value="NZ_JAPTGG010000003.1"/>
</dbReference>
<dbReference type="Proteomes" id="UP001069090">
    <property type="component" value="Unassembled WGS sequence"/>
</dbReference>
<feature type="chain" id="PRO_5039916500" description="Lipoprotein" evidence="1">
    <location>
        <begin position="18"/>
        <end position="70"/>
    </location>
</feature>
<dbReference type="EMBL" id="JAPTGG010000003">
    <property type="protein sequence ID" value="MCZ0864466.1"/>
    <property type="molecule type" value="Genomic_DNA"/>
</dbReference>
<evidence type="ECO:0008006" key="4">
    <source>
        <dbReference type="Google" id="ProtNLM"/>
    </source>
</evidence>
<protein>
    <recommendedName>
        <fullName evidence="4">Lipoprotein</fullName>
    </recommendedName>
</protein>
<dbReference type="AlphaFoldDB" id="A0A9J6RJA5"/>
<evidence type="ECO:0000313" key="3">
    <source>
        <dbReference type="Proteomes" id="UP001069090"/>
    </source>
</evidence>
<proteinExistence type="predicted"/>
<comment type="caution">
    <text evidence="2">The sequence shown here is derived from an EMBL/GenBank/DDBJ whole genome shotgun (WGS) entry which is preliminary data.</text>
</comment>
<accession>A0A9J6RJA5</accession>
<name>A0A9J6RJA5_9GAMM</name>
<reference evidence="2 3" key="1">
    <citation type="submission" date="2022-12" db="EMBL/GenBank/DDBJ databases">
        <title>Dasania phycosphaerae sp. nov., isolated from particulate material of the south coast of Korea.</title>
        <authorList>
            <person name="Jiang Y."/>
        </authorList>
    </citation>
    <scope>NUCLEOTIDE SEQUENCE [LARGE SCALE GENOMIC DNA]</scope>
    <source>
        <strain evidence="2 3">GY-19</strain>
    </source>
</reference>
<feature type="signal peptide" evidence="1">
    <location>
        <begin position="1"/>
        <end position="17"/>
    </location>
</feature>
<gene>
    <name evidence="2" type="ORF">O0V09_04605</name>
</gene>
<evidence type="ECO:0000313" key="2">
    <source>
        <dbReference type="EMBL" id="MCZ0864466.1"/>
    </source>
</evidence>